<evidence type="ECO:0000313" key="3">
    <source>
        <dbReference type="Proteomes" id="UP000317122"/>
    </source>
</evidence>
<evidence type="ECO:0000313" key="2">
    <source>
        <dbReference type="EMBL" id="TWI39111.1"/>
    </source>
</evidence>
<dbReference type="EMBL" id="VLKT01000010">
    <property type="protein sequence ID" value="TWI39111.1"/>
    <property type="molecule type" value="Genomic_DNA"/>
</dbReference>
<keyword evidence="1" id="KW-1133">Transmembrane helix</keyword>
<feature type="transmembrane region" description="Helical" evidence="1">
    <location>
        <begin position="295"/>
        <end position="311"/>
    </location>
</feature>
<evidence type="ECO:0000256" key="1">
    <source>
        <dbReference type="SAM" id="Phobius"/>
    </source>
</evidence>
<keyword evidence="1" id="KW-0472">Membrane</keyword>
<feature type="transmembrane region" description="Helical" evidence="1">
    <location>
        <begin position="41"/>
        <end position="63"/>
    </location>
</feature>
<dbReference type="InterPro" id="IPR018688">
    <property type="entry name" value="PpoB2-like"/>
</dbReference>
<protein>
    <submittedName>
        <fullName evidence="2">Putative metal-binding membrane protein</fullName>
    </submittedName>
</protein>
<dbReference type="AlphaFoldDB" id="A0A562P429"/>
<name>A0A562P429_9HYPH</name>
<proteinExistence type="predicted"/>
<dbReference type="Proteomes" id="UP000317122">
    <property type="component" value="Unassembled WGS sequence"/>
</dbReference>
<keyword evidence="1" id="KW-0812">Transmembrane</keyword>
<sequence length="312" mass="33354">MRLDQRGDSAHSIAMTGQDHDFSHLDRAGRATASVSRNPRLTVNIILGAGVLLAWLFLGAMAIRGAQSRGPGIDAPGDTMLRSLPKLPLPDFLERFFTLCLAPAPLDGGVGAQAEALIVMWFLMAVATMLPSAAPMIRTYCEIADTARIKGEPVVHPLVLVAGYLSVWLAASAVFAALTLLVHAFASSMQMLDPVIGPTGAAALLVAGLYQFSGLKEACLTKCKNPFSVLFSNWSARPGRIFRLGMEQGVWCLGCCWALMLVMFAVGVMNVFWMALIGLFTLIEKQTAGRLPTRIAGVILLVWATALLVVSA</sequence>
<accession>A0A562P429</accession>
<keyword evidence="3" id="KW-1185">Reference proteome</keyword>
<dbReference type="Pfam" id="PF09948">
    <property type="entry name" value="PpoB2"/>
    <property type="match status" value="1"/>
</dbReference>
<gene>
    <name evidence="2" type="ORF">IQ26_01960</name>
</gene>
<dbReference type="RefSeq" id="WP_145716317.1">
    <property type="nucleotide sequence ID" value="NZ_BSPF01000131.1"/>
</dbReference>
<feature type="transmembrane region" description="Helical" evidence="1">
    <location>
        <begin position="195"/>
        <end position="212"/>
    </location>
</feature>
<organism evidence="2 3">
    <name type="scientific">Mesorhizobium tianshanense</name>
    <dbReference type="NCBI Taxonomy" id="39844"/>
    <lineage>
        <taxon>Bacteria</taxon>
        <taxon>Pseudomonadati</taxon>
        <taxon>Pseudomonadota</taxon>
        <taxon>Alphaproteobacteria</taxon>
        <taxon>Hyphomicrobiales</taxon>
        <taxon>Phyllobacteriaceae</taxon>
        <taxon>Mesorhizobium</taxon>
    </lineage>
</organism>
<feature type="transmembrane region" description="Helical" evidence="1">
    <location>
        <begin position="116"/>
        <end position="137"/>
    </location>
</feature>
<comment type="caution">
    <text evidence="2">The sequence shown here is derived from an EMBL/GenBank/DDBJ whole genome shotgun (WGS) entry which is preliminary data.</text>
</comment>
<reference evidence="2 3" key="1">
    <citation type="journal article" date="2015" name="Stand. Genomic Sci.">
        <title>Genomic Encyclopedia of Bacterial and Archaeal Type Strains, Phase III: the genomes of soil and plant-associated and newly described type strains.</title>
        <authorList>
            <person name="Whitman W.B."/>
            <person name="Woyke T."/>
            <person name="Klenk H.P."/>
            <person name="Zhou Y."/>
            <person name="Lilburn T.G."/>
            <person name="Beck B.J."/>
            <person name="De Vos P."/>
            <person name="Vandamme P."/>
            <person name="Eisen J.A."/>
            <person name="Garrity G."/>
            <person name="Hugenholtz P."/>
            <person name="Kyrpides N.C."/>
        </authorList>
    </citation>
    <scope>NUCLEOTIDE SEQUENCE [LARGE SCALE GENOMIC DNA]</scope>
    <source>
        <strain evidence="2 3">CGMCC 1.2546</strain>
    </source>
</reference>
<feature type="transmembrane region" description="Helical" evidence="1">
    <location>
        <begin position="250"/>
        <end position="283"/>
    </location>
</feature>
<feature type="transmembrane region" description="Helical" evidence="1">
    <location>
        <begin position="158"/>
        <end position="183"/>
    </location>
</feature>